<comment type="caution">
    <text evidence="2">The sequence shown here is derived from an EMBL/GenBank/DDBJ whole genome shotgun (WGS) entry which is preliminary data.</text>
</comment>
<reference evidence="2 3" key="1">
    <citation type="journal article" date="2017" name="Mol. Biol. Evol.">
        <title>The 4-celled Tetrabaena socialis nuclear genome reveals the essential components for genetic control of cell number at the origin of multicellularity in the volvocine lineage.</title>
        <authorList>
            <person name="Featherston J."/>
            <person name="Arakaki Y."/>
            <person name="Hanschen E.R."/>
            <person name="Ferris P.J."/>
            <person name="Michod R.E."/>
            <person name="Olson B.J.S.C."/>
            <person name="Nozaki H."/>
            <person name="Durand P.M."/>
        </authorList>
    </citation>
    <scope>NUCLEOTIDE SEQUENCE [LARGE SCALE GENOMIC DNA]</scope>
    <source>
        <strain evidence="2 3">NIES-571</strain>
    </source>
</reference>
<evidence type="ECO:0000256" key="1">
    <source>
        <dbReference type="SAM" id="SignalP"/>
    </source>
</evidence>
<protein>
    <submittedName>
        <fullName evidence="2">Uncharacterized protein</fullName>
    </submittedName>
</protein>
<evidence type="ECO:0000313" key="3">
    <source>
        <dbReference type="Proteomes" id="UP000236333"/>
    </source>
</evidence>
<name>A0A2J8AFS7_9CHLO</name>
<dbReference type="Proteomes" id="UP000236333">
    <property type="component" value="Unassembled WGS sequence"/>
</dbReference>
<proteinExistence type="predicted"/>
<organism evidence="2 3">
    <name type="scientific">Tetrabaena socialis</name>
    <dbReference type="NCBI Taxonomy" id="47790"/>
    <lineage>
        <taxon>Eukaryota</taxon>
        <taxon>Viridiplantae</taxon>
        <taxon>Chlorophyta</taxon>
        <taxon>core chlorophytes</taxon>
        <taxon>Chlorophyceae</taxon>
        <taxon>CS clade</taxon>
        <taxon>Chlamydomonadales</taxon>
        <taxon>Tetrabaenaceae</taxon>
        <taxon>Tetrabaena</taxon>
    </lineage>
</organism>
<evidence type="ECO:0000313" key="2">
    <source>
        <dbReference type="EMBL" id="PNH11374.1"/>
    </source>
</evidence>
<accession>A0A2J8AFS7</accession>
<keyword evidence="3" id="KW-1185">Reference proteome</keyword>
<gene>
    <name evidence="2" type="ORF">TSOC_001771</name>
</gene>
<feature type="signal peptide" evidence="1">
    <location>
        <begin position="1"/>
        <end position="26"/>
    </location>
</feature>
<dbReference type="EMBL" id="PGGS01000031">
    <property type="protein sequence ID" value="PNH11374.1"/>
    <property type="molecule type" value="Genomic_DNA"/>
</dbReference>
<keyword evidence="1" id="KW-0732">Signal</keyword>
<feature type="chain" id="PRO_5014441023" evidence="1">
    <location>
        <begin position="27"/>
        <end position="82"/>
    </location>
</feature>
<sequence length="82" mass="9110">MWGARQGGKPWLWQLWFPAARLGVQSYIEGRGLLMISDEAAVGAMVDRILAANDTQLQEIGGETRAEITYQNQCIPECTKLS</sequence>
<dbReference type="AlphaFoldDB" id="A0A2J8AFS7"/>